<dbReference type="EMBL" id="QYBB01000022">
    <property type="protein sequence ID" value="RYC30700.1"/>
    <property type="molecule type" value="Genomic_DNA"/>
</dbReference>
<gene>
    <name evidence="1" type="ORF">D3273_17450</name>
</gene>
<accession>A0A4Q2U3C5</accession>
<protein>
    <submittedName>
        <fullName evidence="1">Catalase</fullName>
    </submittedName>
</protein>
<dbReference type="OrthoDB" id="9765610at2"/>
<name>A0A4Q2U3C5_9HYPH</name>
<evidence type="ECO:0000313" key="1">
    <source>
        <dbReference type="EMBL" id="RYC30700.1"/>
    </source>
</evidence>
<reference evidence="1 2" key="2">
    <citation type="submission" date="2019-02" db="EMBL/GenBank/DDBJ databases">
        <title>'Lichenibacterium ramalinii' gen. nov. sp. nov., 'Lichenibacterium minor' gen. nov. sp. nov.</title>
        <authorList>
            <person name="Pankratov T."/>
        </authorList>
    </citation>
    <scope>NUCLEOTIDE SEQUENCE [LARGE SCALE GENOMIC DNA]</scope>
    <source>
        <strain evidence="1 2">RmlP026</strain>
    </source>
</reference>
<dbReference type="Gene3D" id="2.40.180.10">
    <property type="entry name" value="Catalase core domain"/>
    <property type="match status" value="1"/>
</dbReference>
<evidence type="ECO:0000313" key="2">
    <source>
        <dbReference type="Proteomes" id="UP000290759"/>
    </source>
</evidence>
<dbReference type="CDD" id="cd08152">
    <property type="entry name" value="y4iL_like"/>
    <property type="match status" value="1"/>
</dbReference>
<keyword evidence="2" id="KW-1185">Reference proteome</keyword>
<sequence>MPAPAAEPLPSADAFVRYSDGVESVSEDEEATINAILASTHRLHERTRAKFGQAVRVSHAKAHGVAVGELIVADDLPAVFAQGVFKSGSRYPVIARLANVPGEIDRDAVATQRGMALKLLGVEGERLPGHDAATQDFVLDSGNRFASGTATQFLMNHRLLEHAPQVPDMIKAAVSTASRAGNKALHQLRGDSPTLDFFGHSRVHPMAEAYFTQAPIRYGDYVAKLAVVPVAPAQRALDGTAVDLRDPDALRTATVGYLRDHDAEFEIRVQLCTDLDTMPVENASVEWSEEQSPYRTVARLRLPRQEAFSLARRAFVDNLSFCVSHGLSAHRPLGSIMRARMRAYPVMSRLRRETNGVALLEPISIGDVPL</sequence>
<dbReference type="GO" id="GO:0020037">
    <property type="term" value="F:heme binding"/>
    <property type="evidence" value="ECO:0007669"/>
    <property type="project" value="InterPro"/>
</dbReference>
<dbReference type="Proteomes" id="UP000290759">
    <property type="component" value="Unassembled WGS sequence"/>
</dbReference>
<reference evidence="1 2" key="1">
    <citation type="submission" date="2018-12" db="EMBL/GenBank/DDBJ databases">
        <authorList>
            <person name="Grouzdev D.S."/>
            <person name="Krutkina M.S."/>
        </authorList>
    </citation>
    <scope>NUCLEOTIDE SEQUENCE [LARGE SCALE GENOMIC DNA]</scope>
    <source>
        <strain evidence="1 2">RmlP026</strain>
    </source>
</reference>
<dbReference type="SUPFAM" id="SSF56634">
    <property type="entry name" value="Heme-dependent catalase-like"/>
    <property type="match status" value="1"/>
</dbReference>
<dbReference type="AlphaFoldDB" id="A0A4Q2U3C5"/>
<dbReference type="InterPro" id="IPR020835">
    <property type="entry name" value="Catalase_sf"/>
</dbReference>
<dbReference type="PANTHER" id="PTHR36195">
    <property type="entry name" value="DOMAIN PROTEIN, PUTATIVE (AFU_ORTHOLOGUE AFUA_5G01990)-RELATED-RELATED"/>
    <property type="match status" value="1"/>
</dbReference>
<proteinExistence type="predicted"/>
<organism evidence="1 2">
    <name type="scientific">Lichenibacterium minor</name>
    <dbReference type="NCBI Taxonomy" id="2316528"/>
    <lineage>
        <taxon>Bacteria</taxon>
        <taxon>Pseudomonadati</taxon>
        <taxon>Pseudomonadota</taxon>
        <taxon>Alphaproteobacteria</taxon>
        <taxon>Hyphomicrobiales</taxon>
        <taxon>Lichenihabitantaceae</taxon>
        <taxon>Lichenibacterium</taxon>
    </lineage>
</organism>
<dbReference type="PANTHER" id="PTHR36195:SF4">
    <property type="entry name" value="DOMAIN PROTEIN, PUTATIVE (AFU_ORTHOLOGUE AFUA_5G01990)-RELATED"/>
    <property type="match status" value="1"/>
</dbReference>
<comment type="caution">
    <text evidence="1">The sequence shown here is derived from an EMBL/GenBank/DDBJ whole genome shotgun (WGS) entry which is preliminary data.</text>
</comment>